<evidence type="ECO:0000313" key="2">
    <source>
        <dbReference type="EMBL" id="KLI02524.1"/>
    </source>
</evidence>
<dbReference type="AlphaFoldDB" id="A0A0U1QNZ6"/>
<dbReference type="Gene3D" id="1.10.260.40">
    <property type="entry name" value="lambda repressor-like DNA-binding domains"/>
    <property type="match status" value="1"/>
</dbReference>
<dbReference type="RefSeq" id="WP_010024618.1">
    <property type="nucleotide sequence ID" value="NZ_AFVQ02000095.1"/>
</dbReference>
<accession>A0A0U1QNZ6</accession>
<gene>
    <name evidence="2" type="ORF">SINU_07685</name>
</gene>
<dbReference type="GO" id="GO:0003677">
    <property type="term" value="F:DNA binding"/>
    <property type="evidence" value="ECO:0007669"/>
    <property type="project" value="InterPro"/>
</dbReference>
<dbReference type="Pfam" id="PF01381">
    <property type="entry name" value="HTH_3"/>
    <property type="match status" value="1"/>
</dbReference>
<organism evidence="2 3">
    <name type="scientific">Sporolactobacillus inulinus CASD</name>
    <dbReference type="NCBI Taxonomy" id="1069536"/>
    <lineage>
        <taxon>Bacteria</taxon>
        <taxon>Bacillati</taxon>
        <taxon>Bacillota</taxon>
        <taxon>Bacilli</taxon>
        <taxon>Bacillales</taxon>
        <taxon>Sporolactobacillaceae</taxon>
        <taxon>Sporolactobacillus</taxon>
    </lineage>
</organism>
<keyword evidence="3" id="KW-1185">Reference proteome</keyword>
<dbReference type="SMART" id="SM00530">
    <property type="entry name" value="HTH_XRE"/>
    <property type="match status" value="1"/>
</dbReference>
<dbReference type="STRING" id="1069536.SINU_07685"/>
<feature type="domain" description="HTH cro/C1-type" evidence="1">
    <location>
        <begin position="8"/>
        <end position="68"/>
    </location>
</feature>
<dbReference type="InterPro" id="IPR010982">
    <property type="entry name" value="Lambda_DNA-bd_dom_sf"/>
</dbReference>
<dbReference type="PROSITE" id="PS50943">
    <property type="entry name" value="HTH_CROC1"/>
    <property type="match status" value="1"/>
</dbReference>
<protein>
    <recommendedName>
        <fullName evidence="1">HTH cro/C1-type domain-containing protein</fullName>
    </recommendedName>
</protein>
<dbReference type="EMBL" id="AFVQ02000095">
    <property type="protein sequence ID" value="KLI02524.1"/>
    <property type="molecule type" value="Genomic_DNA"/>
</dbReference>
<sequence length="151" mass="17720">METFGQKLNYLRKSHKLSLDDLVKQLKDRYETNISKSMISRYENDKSDVTLENVRIFTDFFDVPQDYFIKDNKKLDNSGLPKLSVKEEHDIGKQLEKILKNMDDGTALAFDGEPMDDETKDLVRAAIESNLHLTKKLAKKKFTPKKYRNWE</sequence>
<evidence type="ECO:0000313" key="3">
    <source>
        <dbReference type="Proteomes" id="UP000035553"/>
    </source>
</evidence>
<evidence type="ECO:0000259" key="1">
    <source>
        <dbReference type="PROSITE" id="PS50943"/>
    </source>
</evidence>
<dbReference type="CDD" id="cd00093">
    <property type="entry name" value="HTH_XRE"/>
    <property type="match status" value="1"/>
</dbReference>
<name>A0A0U1QNZ6_9BACL</name>
<dbReference type="SUPFAM" id="SSF47413">
    <property type="entry name" value="lambda repressor-like DNA-binding domains"/>
    <property type="match status" value="1"/>
</dbReference>
<dbReference type="Proteomes" id="UP000035553">
    <property type="component" value="Unassembled WGS sequence"/>
</dbReference>
<reference evidence="2 3" key="1">
    <citation type="journal article" date="2011" name="J. Bacteriol.">
        <title>Draft genome sequence of Sporolactobacillus inulinus strain CASD, an efficient D-lactic acid-producing bacterium with high-concentration lactate tolerance capability.</title>
        <authorList>
            <person name="Yu B."/>
            <person name="Su F."/>
            <person name="Wang L."/>
            <person name="Xu K."/>
            <person name="Zhao B."/>
            <person name="Xu P."/>
        </authorList>
    </citation>
    <scope>NUCLEOTIDE SEQUENCE [LARGE SCALE GENOMIC DNA]</scope>
    <source>
        <strain evidence="2 3">CASD</strain>
    </source>
</reference>
<dbReference type="OrthoDB" id="5190137at2"/>
<proteinExistence type="predicted"/>
<comment type="caution">
    <text evidence="2">The sequence shown here is derived from an EMBL/GenBank/DDBJ whole genome shotgun (WGS) entry which is preliminary data.</text>
</comment>
<dbReference type="InterPro" id="IPR001387">
    <property type="entry name" value="Cro/C1-type_HTH"/>
</dbReference>